<accession>A0A8H7VPM8</accession>
<evidence type="ECO:0000313" key="2">
    <source>
        <dbReference type="EMBL" id="KAG2230166.1"/>
    </source>
</evidence>
<comment type="caution">
    <text evidence="2">The sequence shown here is derived from an EMBL/GenBank/DDBJ whole genome shotgun (WGS) entry which is preliminary data.</text>
</comment>
<feature type="chain" id="PRO_5034932135" evidence="1">
    <location>
        <begin position="17"/>
        <end position="108"/>
    </location>
</feature>
<feature type="non-terminal residue" evidence="2">
    <location>
        <position position="108"/>
    </location>
</feature>
<reference evidence="2" key="1">
    <citation type="submission" date="2021-01" db="EMBL/GenBank/DDBJ databases">
        <title>Metabolic potential, ecology and presence of endohyphal bacteria is reflected in genomic diversity of Mucoromycotina.</title>
        <authorList>
            <person name="Muszewska A."/>
            <person name="Okrasinska A."/>
            <person name="Steczkiewicz K."/>
            <person name="Drgas O."/>
            <person name="Orlowska M."/>
            <person name="Perlinska-Lenart U."/>
            <person name="Aleksandrzak-Piekarczyk T."/>
            <person name="Szatraj K."/>
            <person name="Zielenkiewicz U."/>
            <person name="Pilsyk S."/>
            <person name="Malc E."/>
            <person name="Mieczkowski P."/>
            <person name="Kruszewska J.S."/>
            <person name="Biernat P."/>
            <person name="Pawlowska J."/>
        </authorList>
    </citation>
    <scope>NUCLEOTIDE SEQUENCE</scope>
    <source>
        <strain evidence="2">WA0000018081</strain>
    </source>
</reference>
<evidence type="ECO:0000313" key="3">
    <source>
        <dbReference type="Proteomes" id="UP000613177"/>
    </source>
</evidence>
<protein>
    <submittedName>
        <fullName evidence="2">Uncharacterized protein</fullName>
    </submittedName>
</protein>
<dbReference type="Proteomes" id="UP000613177">
    <property type="component" value="Unassembled WGS sequence"/>
</dbReference>
<organism evidence="2 3">
    <name type="scientific">Thamnidium elegans</name>
    <dbReference type="NCBI Taxonomy" id="101142"/>
    <lineage>
        <taxon>Eukaryota</taxon>
        <taxon>Fungi</taxon>
        <taxon>Fungi incertae sedis</taxon>
        <taxon>Mucoromycota</taxon>
        <taxon>Mucoromycotina</taxon>
        <taxon>Mucoromycetes</taxon>
        <taxon>Mucorales</taxon>
        <taxon>Mucorineae</taxon>
        <taxon>Mucoraceae</taxon>
        <taxon>Thamnidium</taxon>
    </lineage>
</organism>
<proteinExistence type="predicted"/>
<evidence type="ECO:0000256" key="1">
    <source>
        <dbReference type="SAM" id="SignalP"/>
    </source>
</evidence>
<keyword evidence="3" id="KW-1185">Reference proteome</keyword>
<dbReference type="EMBL" id="JAEPRE010000219">
    <property type="protein sequence ID" value="KAG2230166.1"/>
    <property type="molecule type" value="Genomic_DNA"/>
</dbReference>
<sequence length="108" mass="12495">MTFFFFFFFFFYSTSPRNTLTHHVLESTAVTFTTVVFINNIFLSCNEIVGLSWFEKEACTTGSTKLDGIALAVKDRKYDEAKLLEKMAGLIENKLFFGIFSIFDKERL</sequence>
<name>A0A8H7VPM8_9FUNG</name>
<gene>
    <name evidence="2" type="ORF">INT48_004036</name>
</gene>
<dbReference type="AlphaFoldDB" id="A0A8H7VPM8"/>
<feature type="signal peptide" evidence="1">
    <location>
        <begin position="1"/>
        <end position="16"/>
    </location>
</feature>
<keyword evidence="1" id="KW-0732">Signal</keyword>